<name>A0A163WN95_9FLAO</name>
<proteinExistence type="predicted"/>
<dbReference type="EMBL" id="LQNU01000076">
    <property type="protein sequence ID" value="KZE76581.1"/>
    <property type="molecule type" value="Genomic_DNA"/>
</dbReference>
<accession>A0A163WN95</accession>
<dbReference type="OrthoDB" id="1448455at2"/>
<reference evidence="2 3" key="1">
    <citation type="submission" date="2016-01" db="EMBL/GenBank/DDBJ databases">
        <title>Whole genome sequencing of Myroides marinus L41.</title>
        <authorList>
            <person name="Hong K.W."/>
        </authorList>
    </citation>
    <scope>NUCLEOTIDE SEQUENCE [LARGE SCALE GENOMIC DNA]</scope>
    <source>
        <strain evidence="2 3">L41</strain>
    </source>
</reference>
<dbReference type="Proteomes" id="UP000076630">
    <property type="component" value="Unassembled WGS sequence"/>
</dbReference>
<evidence type="ECO:0000313" key="2">
    <source>
        <dbReference type="EMBL" id="KZE76581.1"/>
    </source>
</evidence>
<gene>
    <name evidence="2" type="ORF">AV926_15675</name>
</gene>
<keyword evidence="1" id="KW-1133">Transmembrane helix</keyword>
<comment type="caution">
    <text evidence="2">The sequence shown here is derived from an EMBL/GenBank/DDBJ whole genome shotgun (WGS) entry which is preliminary data.</text>
</comment>
<keyword evidence="1" id="KW-0812">Transmembrane</keyword>
<organism evidence="2 3">
    <name type="scientific">Myroides marinus</name>
    <dbReference type="NCBI Taxonomy" id="703342"/>
    <lineage>
        <taxon>Bacteria</taxon>
        <taxon>Pseudomonadati</taxon>
        <taxon>Bacteroidota</taxon>
        <taxon>Flavobacteriia</taxon>
        <taxon>Flavobacteriales</taxon>
        <taxon>Flavobacteriaceae</taxon>
        <taxon>Myroides</taxon>
    </lineage>
</organism>
<dbReference type="AlphaFoldDB" id="A0A163WN95"/>
<protein>
    <submittedName>
        <fullName evidence="2">Uncharacterized protein</fullName>
    </submittedName>
</protein>
<sequence length="149" mass="17674">MSEQEKRLSYQYSTWYMLGNMLMAVLFCSVFWTRFAMTDFEHSLISGLQIAVALFFVVLVISQLLYQCTAYVRQDKLVLKKLFRDEQQYAFKQIVKVKKYNLSRVHYVVVTMSNANGTTEKYMIMNIYTWYAQSRYDAKEVLEELKSKG</sequence>
<evidence type="ECO:0000313" key="3">
    <source>
        <dbReference type="Proteomes" id="UP000076630"/>
    </source>
</evidence>
<feature type="transmembrane region" description="Helical" evidence="1">
    <location>
        <begin position="12"/>
        <end position="32"/>
    </location>
</feature>
<evidence type="ECO:0000256" key="1">
    <source>
        <dbReference type="SAM" id="Phobius"/>
    </source>
</evidence>
<keyword evidence="1" id="KW-0472">Membrane</keyword>
<keyword evidence="3" id="KW-1185">Reference proteome</keyword>
<feature type="transmembrane region" description="Helical" evidence="1">
    <location>
        <begin position="44"/>
        <end position="66"/>
    </location>
</feature>